<comment type="caution">
    <text evidence="4">The sequence shown here is derived from an EMBL/GenBank/DDBJ whole genome shotgun (WGS) entry which is preliminary data.</text>
</comment>
<dbReference type="GO" id="GO:0000272">
    <property type="term" value="P:polysaccharide catabolic process"/>
    <property type="evidence" value="ECO:0007669"/>
    <property type="project" value="UniProtKB-KW"/>
</dbReference>
<gene>
    <name evidence="4" type="ORF">CGL56_02145</name>
</gene>
<dbReference type="InterPro" id="IPR011050">
    <property type="entry name" value="Pectin_lyase_fold/virulence"/>
</dbReference>
<dbReference type="Gene3D" id="2.60.40.2810">
    <property type="match status" value="1"/>
</dbReference>
<comment type="subcellular location">
    <subcellularLocation>
        <location evidence="2">Secreted</location>
    </subcellularLocation>
</comment>
<dbReference type="Pfam" id="PF17963">
    <property type="entry name" value="Big_9"/>
    <property type="match status" value="1"/>
</dbReference>
<proteinExistence type="inferred from homology"/>
<dbReference type="Pfam" id="PF18962">
    <property type="entry name" value="Por_Secre_tail"/>
    <property type="match status" value="1"/>
</dbReference>
<keyword evidence="5" id="KW-1185">Reference proteome</keyword>
<dbReference type="Gene3D" id="2.160.20.10">
    <property type="entry name" value="Single-stranded right-handed beta-helix, Pectin lyase-like"/>
    <property type="match status" value="1"/>
</dbReference>
<dbReference type="InterPro" id="IPR045032">
    <property type="entry name" value="PEL"/>
</dbReference>
<dbReference type="InterPro" id="IPR002022">
    <property type="entry name" value="Pec_lyase"/>
</dbReference>
<keyword evidence="2" id="KW-0624">Polysaccharide degradation</keyword>
<dbReference type="InterPro" id="IPR026444">
    <property type="entry name" value="Secre_tail"/>
</dbReference>
<accession>A0A2G0CIT7</accession>
<dbReference type="PANTHER" id="PTHR31683">
    <property type="entry name" value="PECTATE LYASE 18-RELATED"/>
    <property type="match status" value="1"/>
</dbReference>
<evidence type="ECO:0000313" key="4">
    <source>
        <dbReference type="EMBL" id="PHK99868.1"/>
    </source>
</evidence>
<keyword evidence="2" id="KW-0119">Carbohydrate metabolism</keyword>
<name>A0A2G0CIT7_9BACT</name>
<dbReference type="Proteomes" id="UP000226437">
    <property type="component" value="Unassembled WGS sequence"/>
</dbReference>
<dbReference type="EMBL" id="PDLO01000001">
    <property type="protein sequence ID" value="PHK99868.1"/>
    <property type="molecule type" value="Genomic_DNA"/>
</dbReference>
<dbReference type="Pfam" id="PF00544">
    <property type="entry name" value="Pectate_lyase_4"/>
    <property type="match status" value="1"/>
</dbReference>
<dbReference type="GO" id="GO:0005576">
    <property type="term" value="C:extracellular region"/>
    <property type="evidence" value="ECO:0007669"/>
    <property type="project" value="UniProtKB-SubCell"/>
</dbReference>
<keyword evidence="2" id="KW-0964">Secreted</keyword>
<sequence length="514" mass="55527">MIMHSYLPLLILAFLLSLAVQGQQGPVGWASLNGGTTGGEGGETVTVSSRSELVAQLRSNTPRVILVQDTIELNLYERVKVYGNKTLRGATPEAMIRFGGLEVVGNNVIIQNLSIGDSYDGDWSGKTHSTDGITVYGQNVWIDHCWLYAAADGLLDIRSGNGMDADYITISNCRFSDHNKVSLIGSSDDQVESRGHLRTTYYNCWFDGSIGKGLSQRMPRTRFGDVHVLNTYFEDISSYCIAANFESHLVVENNYFRNSNDPHSVGDQGKGIREPELVSIGNIYDGSIGKRETNGNAFEPASLYPYTALPAEAVPAHVMNSAGPFNPDTNQPPVAVTDSIDFSDYAAPTVVDVTANDYDPDGGELRISRILNNPPGLAIVRDNRITFIPPAAGSGTDTIVYELVDTQGGITTGRVLVAYEGFTTSTRDILPLGQVAIYPNPATSTATVSLAKEIQSNAWVSVYDGMGRLVNRAEYPAACGGDYVLNASVLPRGIYHIVVATSQGNHTERLLIGR</sequence>
<evidence type="ECO:0000256" key="2">
    <source>
        <dbReference type="RuleBase" id="RU361173"/>
    </source>
</evidence>
<dbReference type="SUPFAM" id="SSF51126">
    <property type="entry name" value="Pectin lyase-like"/>
    <property type="match status" value="1"/>
</dbReference>
<dbReference type="GO" id="GO:0030570">
    <property type="term" value="F:pectate lyase activity"/>
    <property type="evidence" value="ECO:0007669"/>
    <property type="project" value="InterPro"/>
</dbReference>
<reference evidence="4 5" key="1">
    <citation type="submission" date="2017-10" db="EMBL/GenBank/DDBJ databases">
        <title>The draft genome sequence of Lewinella marina KCTC 32374.</title>
        <authorList>
            <person name="Wang K."/>
        </authorList>
    </citation>
    <scope>NUCLEOTIDE SEQUENCE [LARGE SCALE GENOMIC DNA]</scope>
    <source>
        <strain evidence="4 5">MKG-38</strain>
    </source>
</reference>
<evidence type="ECO:0000256" key="1">
    <source>
        <dbReference type="ARBA" id="ARBA00023239"/>
    </source>
</evidence>
<dbReference type="SMART" id="SM00656">
    <property type="entry name" value="Amb_all"/>
    <property type="match status" value="1"/>
</dbReference>
<dbReference type="NCBIfam" id="TIGR04183">
    <property type="entry name" value="Por_Secre_tail"/>
    <property type="match status" value="1"/>
</dbReference>
<dbReference type="AlphaFoldDB" id="A0A2G0CIT7"/>
<dbReference type="OrthoDB" id="9804661at2"/>
<evidence type="ECO:0000259" key="3">
    <source>
        <dbReference type="SMART" id="SM00656"/>
    </source>
</evidence>
<dbReference type="PANTHER" id="PTHR31683:SF18">
    <property type="entry name" value="PECTATE LYASE 21-RELATED"/>
    <property type="match status" value="1"/>
</dbReference>
<comment type="similarity">
    <text evidence="2">Belongs to the polysaccharide lyase 1 family.</text>
</comment>
<protein>
    <recommendedName>
        <fullName evidence="3">Pectate lyase domain-containing protein</fullName>
    </recommendedName>
</protein>
<organism evidence="4 5">
    <name type="scientific">Neolewinella marina</name>
    <dbReference type="NCBI Taxonomy" id="438751"/>
    <lineage>
        <taxon>Bacteria</taxon>
        <taxon>Pseudomonadati</taxon>
        <taxon>Bacteroidota</taxon>
        <taxon>Saprospiria</taxon>
        <taxon>Saprospirales</taxon>
        <taxon>Lewinellaceae</taxon>
        <taxon>Neolewinella</taxon>
    </lineage>
</organism>
<feature type="domain" description="Pectate lyase" evidence="3">
    <location>
        <begin position="40"/>
        <end position="262"/>
    </location>
</feature>
<dbReference type="InterPro" id="IPR012334">
    <property type="entry name" value="Pectin_lyas_fold"/>
</dbReference>
<evidence type="ECO:0000313" key="5">
    <source>
        <dbReference type="Proteomes" id="UP000226437"/>
    </source>
</evidence>
<keyword evidence="1 2" id="KW-0456">Lyase</keyword>